<feature type="region of interest" description="Disordered" evidence="1">
    <location>
        <begin position="115"/>
        <end position="140"/>
    </location>
</feature>
<dbReference type="AlphaFoldDB" id="A0AAD2FSS4"/>
<keyword evidence="4" id="KW-1185">Reference proteome</keyword>
<evidence type="ECO:0000313" key="3">
    <source>
        <dbReference type="EMBL" id="CAJ1952358.1"/>
    </source>
</evidence>
<gene>
    <name evidence="3" type="ORF">CYCCA115_LOCUS13512</name>
</gene>
<feature type="chain" id="PRO_5041934209" description="Fe2OG dioxygenase domain-containing protein" evidence="2">
    <location>
        <begin position="21"/>
        <end position="453"/>
    </location>
</feature>
<dbReference type="InterPro" id="IPR011990">
    <property type="entry name" value="TPR-like_helical_dom_sf"/>
</dbReference>
<name>A0AAD2FSS4_9STRA</name>
<dbReference type="EMBL" id="CAKOGP040001803">
    <property type="protein sequence ID" value="CAJ1952358.1"/>
    <property type="molecule type" value="Genomic_DNA"/>
</dbReference>
<dbReference type="SUPFAM" id="SSF48452">
    <property type="entry name" value="TPR-like"/>
    <property type="match status" value="1"/>
</dbReference>
<evidence type="ECO:0000313" key="4">
    <source>
        <dbReference type="Proteomes" id="UP001295423"/>
    </source>
</evidence>
<evidence type="ECO:0008006" key="5">
    <source>
        <dbReference type="Google" id="ProtNLM"/>
    </source>
</evidence>
<dbReference type="Proteomes" id="UP001295423">
    <property type="component" value="Unassembled WGS sequence"/>
</dbReference>
<keyword evidence="2" id="KW-0732">Signal</keyword>
<organism evidence="3 4">
    <name type="scientific">Cylindrotheca closterium</name>
    <dbReference type="NCBI Taxonomy" id="2856"/>
    <lineage>
        <taxon>Eukaryota</taxon>
        <taxon>Sar</taxon>
        <taxon>Stramenopiles</taxon>
        <taxon>Ochrophyta</taxon>
        <taxon>Bacillariophyta</taxon>
        <taxon>Bacillariophyceae</taxon>
        <taxon>Bacillariophycidae</taxon>
        <taxon>Bacillariales</taxon>
        <taxon>Bacillariaceae</taxon>
        <taxon>Cylindrotheca</taxon>
    </lineage>
</organism>
<sequence>MRQSQREVWLVLLSMPVVCCMVTQQDVMAELLNQHQLESDYGFFVFGDSTIADETKQRKWMPSDFNNFSLGEGSAGPSESVLKQASSVFISKEPIISEEECLALIEDAKVAIASGRRSTEEGSESTRASRTNSDLNEARLSQLPTRRPWLQKLLHEKVFPILESKFGVPAESMTLNDGLVLGYIAPSKSQPIHRDASLLTLQIALSPQELFTEGGTYIEGLHESLQVPMGHAMCHCSGTMHAGKGITSGERWVLVMFVLGRDEPQYARRLHSHGVSAMDDSNYPLAESSFQTGIEIAPTDQLLRLSLANCYLAQNKNSAARKQLRLAQSYKHCVRPFFLHANQLVVKSRPRAALRRLDMALERLGDRDLSPSAWNPMRALGWEIRVLAARCACLCAEKELVSSRSEGNGDMPWSRQHLPKAIERLHIALQFAPGHEPLMQMEARARQLMSMSQ</sequence>
<reference evidence="3" key="1">
    <citation type="submission" date="2023-08" db="EMBL/GenBank/DDBJ databases">
        <authorList>
            <person name="Audoor S."/>
            <person name="Bilcke G."/>
        </authorList>
    </citation>
    <scope>NUCLEOTIDE SEQUENCE</scope>
</reference>
<feature type="signal peptide" evidence="2">
    <location>
        <begin position="1"/>
        <end position="20"/>
    </location>
</feature>
<evidence type="ECO:0000256" key="2">
    <source>
        <dbReference type="SAM" id="SignalP"/>
    </source>
</evidence>
<comment type="caution">
    <text evidence="3">The sequence shown here is derived from an EMBL/GenBank/DDBJ whole genome shotgun (WGS) entry which is preliminary data.</text>
</comment>
<protein>
    <recommendedName>
        <fullName evidence="5">Fe2OG dioxygenase domain-containing protein</fullName>
    </recommendedName>
</protein>
<dbReference type="Gene3D" id="2.60.120.620">
    <property type="entry name" value="q2cbj1_9rhob like domain"/>
    <property type="match status" value="1"/>
</dbReference>
<dbReference type="Gene3D" id="1.25.40.10">
    <property type="entry name" value="Tetratricopeptide repeat domain"/>
    <property type="match status" value="1"/>
</dbReference>
<evidence type="ECO:0000256" key="1">
    <source>
        <dbReference type="SAM" id="MobiDB-lite"/>
    </source>
</evidence>
<accession>A0AAD2FSS4</accession>
<proteinExistence type="predicted"/>